<evidence type="ECO:0000313" key="3">
    <source>
        <dbReference type="Proteomes" id="UP000766486"/>
    </source>
</evidence>
<dbReference type="InterPro" id="IPR006045">
    <property type="entry name" value="Cupin_1"/>
</dbReference>
<dbReference type="CDD" id="cd02219">
    <property type="entry name" value="cupin_YjlB-like"/>
    <property type="match status" value="1"/>
</dbReference>
<comment type="caution">
    <text evidence="2">The sequence shown here is derived from an EMBL/GenBank/DDBJ whole genome shotgun (WGS) entry which is preliminary data.</text>
</comment>
<dbReference type="SUPFAM" id="SSF51182">
    <property type="entry name" value="RmlC-like cupins"/>
    <property type="match status" value="1"/>
</dbReference>
<evidence type="ECO:0000259" key="1">
    <source>
        <dbReference type="Pfam" id="PF00190"/>
    </source>
</evidence>
<feature type="domain" description="Cupin type-1" evidence="1">
    <location>
        <begin position="55"/>
        <end position="145"/>
    </location>
</feature>
<organism evidence="2 3">
    <name type="scientific">Bionectria ochroleuca</name>
    <name type="common">Gliocladium roseum</name>
    <dbReference type="NCBI Taxonomy" id="29856"/>
    <lineage>
        <taxon>Eukaryota</taxon>
        <taxon>Fungi</taxon>
        <taxon>Dikarya</taxon>
        <taxon>Ascomycota</taxon>
        <taxon>Pezizomycotina</taxon>
        <taxon>Sordariomycetes</taxon>
        <taxon>Hypocreomycetidae</taxon>
        <taxon>Hypocreales</taxon>
        <taxon>Bionectriaceae</taxon>
        <taxon>Clonostachys</taxon>
    </lineage>
</organism>
<accession>A0ABY6UNH1</accession>
<protein>
    <recommendedName>
        <fullName evidence="1">Cupin type-1 domain-containing protein</fullName>
    </recommendedName>
</protein>
<gene>
    <name evidence="2" type="ORF">CLO192961_LOCUS329137</name>
</gene>
<dbReference type="InterPro" id="IPR014710">
    <property type="entry name" value="RmlC-like_jellyroll"/>
</dbReference>
<proteinExistence type="predicted"/>
<dbReference type="InterPro" id="IPR011051">
    <property type="entry name" value="RmlC_Cupin_sf"/>
</dbReference>
<evidence type="ECO:0000313" key="2">
    <source>
        <dbReference type="EMBL" id="VUC32888.1"/>
    </source>
</evidence>
<dbReference type="PANTHER" id="PTHR36448">
    <property type="entry name" value="BLR7373 PROTEIN"/>
    <property type="match status" value="1"/>
</dbReference>
<sequence>MPNPECYVLPPTKHVPNSPLPLLIYRDVLPKPITMESCQDMVENNGWTRQAKIWGAYYLRHFHPSNHECYAVLSGSSRTIYGVGESDETEGRYPGDETSTAAGLQLTLSAGDVIIHPAGVAHANVTEEGDFKYMAFNPSVRSRQLSAKAMIISADEDCGKEKTTWRTELGRKEMNLEEMMAETLAVPIPSDPVTGVNGHLKRLWSSAFNDYVAHEK</sequence>
<keyword evidence="3" id="KW-1185">Reference proteome</keyword>
<dbReference type="EMBL" id="CABFNS010000851">
    <property type="protein sequence ID" value="VUC32888.1"/>
    <property type="molecule type" value="Genomic_DNA"/>
</dbReference>
<reference evidence="2 3" key="1">
    <citation type="submission" date="2019-06" db="EMBL/GenBank/DDBJ databases">
        <authorList>
            <person name="Broberg M."/>
        </authorList>
    </citation>
    <scope>NUCLEOTIDE SEQUENCE [LARGE SCALE GENOMIC DNA]</scope>
</reference>
<dbReference type="Gene3D" id="2.60.120.10">
    <property type="entry name" value="Jelly Rolls"/>
    <property type="match status" value="1"/>
</dbReference>
<name>A0ABY6UNH1_BIOOC</name>
<dbReference type="Proteomes" id="UP000766486">
    <property type="component" value="Unassembled WGS sequence"/>
</dbReference>
<dbReference type="InterPro" id="IPR047121">
    <property type="entry name" value="YjiB-like"/>
</dbReference>
<dbReference type="PANTHER" id="PTHR36448:SF2">
    <property type="entry name" value="CUPIN TYPE-1 DOMAIN-CONTAINING PROTEIN"/>
    <property type="match status" value="1"/>
</dbReference>
<dbReference type="Pfam" id="PF00190">
    <property type="entry name" value="Cupin_1"/>
    <property type="match status" value="1"/>
</dbReference>